<dbReference type="InterPro" id="IPR035979">
    <property type="entry name" value="RBD_domain_sf"/>
</dbReference>
<evidence type="ECO:0000256" key="5">
    <source>
        <dbReference type="ARBA" id="ARBA00023242"/>
    </source>
</evidence>
<feature type="compositionally biased region" description="Basic and acidic residues" evidence="7">
    <location>
        <begin position="1"/>
        <end position="20"/>
    </location>
</feature>
<comment type="subcellular location">
    <subcellularLocation>
        <location evidence="1">Nucleus</location>
    </subcellularLocation>
</comment>
<dbReference type="Pfam" id="PF07145">
    <property type="entry name" value="PAM2"/>
    <property type="match status" value="1"/>
</dbReference>
<dbReference type="SUPFAM" id="SSF54928">
    <property type="entry name" value="RNA-binding domain, RBD"/>
    <property type="match status" value="1"/>
</dbReference>
<keyword evidence="3" id="KW-0805">Transcription regulation</keyword>
<dbReference type="Pfam" id="PF05383">
    <property type="entry name" value="La"/>
    <property type="match status" value="1"/>
</dbReference>
<evidence type="ECO:0000256" key="7">
    <source>
        <dbReference type="SAM" id="MobiDB-lite"/>
    </source>
</evidence>
<evidence type="ECO:0000256" key="4">
    <source>
        <dbReference type="ARBA" id="ARBA00023163"/>
    </source>
</evidence>
<name>A0A3Q7K839_CICAR</name>
<dbReference type="SMART" id="SM00715">
    <property type="entry name" value="LA"/>
    <property type="match status" value="1"/>
</dbReference>
<evidence type="ECO:0000313" key="11">
    <source>
        <dbReference type="RefSeq" id="NP_001351898.1"/>
    </source>
</evidence>
<keyword evidence="10" id="KW-1185">Reference proteome</keyword>
<feature type="domain" description="HTH La-type RNA-binding" evidence="9">
    <location>
        <begin position="114"/>
        <end position="205"/>
    </location>
</feature>
<dbReference type="InterPro" id="IPR045180">
    <property type="entry name" value="La_dom_prot"/>
</dbReference>
<dbReference type="InterPro" id="IPR000504">
    <property type="entry name" value="RRM_dom"/>
</dbReference>
<dbReference type="InterPro" id="IPR006630">
    <property type="entry name" value="La_HTH"/>
</dbReference>
<dbReference type="InterPro" id="IPR012677">
    <property type="entry name" value="Nucleotide-bd_a/b_plait_sf"/>
</dbReference>
<dbReference type="PROSITE" id="PS50961">
    <property type="entry name" value="HTH_LA"/>
    <property type="match status" value="1"/>
</dbReference>
<keyword evidence="5" id="KW-0539">Nucleus</keyword>
<dbReference type="RefSeq" id="NP_001351898.1">
    <property type="nucleotide sequence ID" value="NM_001364969.1"/>
</dbReference>
<feature type="domain" description="RRM" evidence="8">
    <location>
        <begin position="212"/>
        <end position="297"/>
    </location>
</feature>
<dbReference type="GO" id="GO:0003723">
    <property type="term" value="F:RNA binding"/>
    <property type="evidence" value="ECO:0007669"/>
    <property type="project" value="UniProtKB-UniRule"/>
</dbReference>
<evidence type="ECO:0000256" key="1">
    <source>
        <dbReference type="ARBA" id="ARBA00004123"/>
    </source>
</evidence>
<dbReference type="GO" id="GO:0006396">
    <property type="term" value="P:RNA processing"/>
    <property type="evidence" value="ECO:0007669"/>
    <property type="project" value="InterPro"/>
</dbReference>
<dbReference type="KEGG" id="cam:101490312"/>
<dbReference type="InterPro" id="IPR009818">
    <property type="entry name" value="PAM2_motif"/>
</dbReference>
<keyword evidence="2 6" id="KW-0694">RNA-binding</keyword>
<dbReference type="CDD" id="cd12288">
    <property type="entry name" value="RRM_La_like_plant"/>
    <property type="match status" value="1"/>
</dbReference>
<proteinExistence type="predicted"/>
<reference evidence="11" key="2">
    <citation type="submission" date="2025-08" db="UniProtKB">
        <authorList>
            <consortium name="RefSeq"/>
        </authorList>
    </citation>
    <scope>IDENTIFICATION</scope>
</reference>
<dbReference type="InterPro" id="IPR034878">
    <property type="entry name" value="La-rel_plant_RRM"/>
</dbReference>
<dbReference type="STRING" id="3827.A0A3Q7K839"/>
<dbReference type="InterPro" id="IPR036388">
    <property type="entry name" value="WH-like_DNA-bd_sf"/>
</dbReference>
<keyword evidence="4" id="KW-0804">Transcription</keyword>
<feature type="region of interest" description="Disordered" evidence="7">
    <location>
        <begin position="325"/>
        <end position="425"/>
    </location>
</feature>
<reference evidence="10" key="1">
    <citation type="journal article" date="2013" name="Nat. Biotechnol.">
        <title>Draft genome sequence of chickpea (Cicer arietinum) provides a resource for trait improvement.</title>
        <authorList>
            <person name="Varshney R.K."/>
            <person name="Song C."/>
            <person name="Saxena R.K."/>
            <person name="Azam S."/>
            <person name="Yu S."/>
            <person name="Sharpe A.G."/>
            <person name="Cannon S."/>
            <person name="Baek J."/>
            <person name="Rosen B.D."/>
            <person name="Tar'an B."/>
            <person name="Millan T."/>
            <person name="Zhang X."/>
            <person name="Ramsay L.D."/>
            <person name="Iwata A."/>
            <person name="Wang Y."/>
            <person name="Nelson W."/>
            <person name="Farmer A.D."/>
            <person name="Gaur P.M."/>
            <person name="Soderlund C."/>
            <person name="Penmetsa R.V."/>
            <person name="Xu C."/>
            <person name="Bharti A.K."/>
            <person name="He W."/>
            <person name="Winter P."/>
            <person name="Zhao S."/>
            <person name="Hane J.K."/>
            <person name="Carrasquilla-Garcia N."/>
            <person name="Condie J.A."/>
            <person name="Upadhyaya H.D."/>
            <person name="Luo M.C."/>
            <person name="Thudi M."/>
            <person name="Gowda C.L."/>
            <person name="Singh N.P."/>
            <person name="Lichtenzveig J."/>
            <person name="Gali K.K."/>
            <person name="Rubio J."/>
            <person name="Nadarajan N."/>
            <person name="Dolezel J."/>
            <person name="Bansal K.C."/>
            <person name="Xu X."/>
            <person name="Edwards D."/>
            <person name="Zhang G."/>
            <person name="Kahl G."/>
            <person name="Gil J."/>
            <person name="Singh K.B."/>
            <person name="Datta S.K."/>
            <person name="Jackson S.A."/>
            <person name="Wang J."/>
            <person name="Cook D.R."/>
        </authorList>
    </citation>
    <scope>NUCLEOTIDE SEQUENCE [LARGE SCALE GENOMIC DNA]</scope>
    <source>
        <strain evidence="10">cv. CDC Frontier</strain>
    </source>
</reference>
<dbReference type="GeneID" id="101490312"/>
<dbReference type="PANTHER" id="PTHR22792">
    <property type="entry name" value="LUPUS LA PROTEIN-RELATED"/>
    <property type="match status" value="1"/>
</dbReference>
<dbReference type="InterPro" id="IPR002344">
    <property type="entry name" value="Lupus_La"/>
</dbReference>
<dbReference type="AlphaFoldDB" id="A0A3Q7K839"/>
<organism evidence="10 11">
    <name type="scientific">Cicer arietinum</name>
    <name type="common">Chickpea</name>
    <name type="synonym">Garbanzo</name>
    <dbReference type="NCBI Taxonomy" id="3827"/>
    <lineage>
        <taxon>Eukaryota</taxon>
        <taxon>Viridiplantae</taxon>
        <taxon>Streptophyta</taxon>
        <taxon>Embryophyta</taxon>
        <taxon>Tracheophyta</taxon>
        <taxon>Spermatophyta</taxon>
        <taxon>Magnoliopsida</taxon>
        <taxon>eudicotyledons</taxon>
        <taxon>Gunneridae</taxon>
        <taxon>Pentapetalae</taxon>
        <taxon>rosids</taxon>
        <taxon>fabids</taxon>
        <taxon>Fabales</taxon>
        <taxon>Fabaceae</taxon>
        <taxon>Papilionoideae</taxon>
        <taxon>50 kb inversion clade</taxon>
        <taxon>NPAAA clade</taxon>
        <taxon>Hologalegina</taxon>
        <taxon>IRL clade</taxon>
        <taxon>Cicereae</taxon>
        <taxon>Cicer</taxon>
    </lineage>
</organism>
<dbReference type="InterPro" id="IPR036390">
    <property type="entry name" value="WH_DNA-bd_sf"/>
</dbReference>
<dbReference type="PROSITE" id="PS50102">
    <property type="entry name" value="RRM"/>
    <property type="match status" value="1"/>
</dbReference>
<evidence type="ECO:0000256" key="6">
    <source>
        <dbReference type="PROSITE-ProRule" id="PRU00332"/>
    </source>
</evidence>
<evidence type="ECO:0000259" key="8">
    <source>
        <dbReference type="PROSITE" id="PS50102"/>
    </source>
</evidence>
<dbReference type="Gene3D" id="1.10.10.10">
    <property type="entry name" value="Winged helix-like DNA-binding domain superfamily/Winged helix DNA-binding domain"/>
    <property type="match status" value="1"/>
</dbReference>
<dbReference type="PRINTS" id="PR00302">
    <property type="entry name" value="LUPUSLA"/>
</dbReference>
<dbReference type="OrthoDB" id="435402at2759"/>
<evidence type="ECO:0000259" key="9">
    <source>
        <dbReference type="PROSITE" id="PS50961"/>
    </source>
</evidence>
<gene>
    <name evidence="11" type="primary">LOC101490312</name>
</gene>
<accession>A0A3Q7K839</accession>
<feature type="compositionally biased region" description="Low complexity" evidence="7">
    <location>
        <begin position="383"/>
        <end position="392"/>
    </location>
</feature>
<evidence type="ECO:0000256" key="2">
    <source>
        <dbReference type="ARBA" id="ARBA00022884"/>
    </source>
</evidence>
<feature type="compositionally biased region" description="Basic and acidic residues" evidence="7">
    <location>
        <begin position="28"/>
        <end position="41"/>
    </location>
</feature>
<feature type="region of interest" description="Disordered" evidence="7">
    <location>
        <begin position="1"/>
        <end position="47"/>
    </location>
</feature>
<dbReference type="PANTHER" id="PTHR22792:SF62">
    <property type="entry name" value="LA-RELATED PROTEIN 7"/>
    <property type="match status" value="1"/>
</dbReference>
<sequence>MREETHTFHRFSQAERERKLNKMAQAQPEDKIHENQEKEPQQETSNSSFKFNVQAPEFVPRSQHAHVPISGYFYPCFQILGGSGESDWFYVGDQDPTCLIPNANVPLPNCSNKNLLNPDLQQKIVKQVEYQFSDLSLIANESFQKQMNKDPEGYVPITVIASTKKIKALVTNIHLLTQAIRHSSKLVLSVDAKKVKRKHPFTEKEKDELQSRTVVAENLPDDHSHQNLQKIFTVVGSVKTIRICHPQEPNSSRPKGDFLICNKLHALVEYESSDVADKAVEKLNDERNWRKGMRVRLLLRCSPKSVLKNRKSEFDGYLDEDENLHSETAEDSSHPNNTELCVDNNGDETSVGSKKGWARGRGKGRGRPQNHTGRGLLAPPSPSSSLVLSEVSTKPNAKGPRMPDGTRGFAMGRGKPISSPTSPQE</sequence>
<feature type="compositionally biased region" description="Basic residues" evidence="7">
    <location>
        <begin position="356"/>
        <end position="368"/>
    </location>
</feature>
<protein>
    <submittedName>
        <fullName evidence="11">La-related protein 6C-like</fullName>
    </submittedName>
</protein>
<evidence type="ECO:0000256" key="3">
    <source>
        <dbReference type="ARBA" id="ARBA00023015"/>
    </source>
</evidence>
<dbReference type="Pfam" id="PF00076">
    <property type="entry name" value="RRM_1"/>
    <property type="match status" value="1"/>
</dbReference>
<dbReference type="GO" id="GO:0005634">
    <property type="term" value="C:nucleus"/>
    <property type="evidence" value="ECO:0007669"/>
    <property type="project" value="UniProtKB-SubCell"/>
</dbReference>
<dbReference type="Gene3D" id="3.30.70.330">
    <property type="match status" value="1"/>
</dbReference>
<dbReference type="SUPFAM" id="SSF46785">
    <property type="entry name" value="Winged helix' DNA-binding domain"/>
    <property type="match status" value="1"/>
</dbReference>
<dbReference type="GO" id="GO:1990904">
    <property type="term" value="C:ribonucleoprotein complex"/>
    <property type="evidence" value="ECO:0007669"/>
    <property type="project" value="InterPro"/>
</dbReference>
<dbReference type="Proteomes" id="UP000087171">
    <property type="component" value="Chromosome Ca6"/>
</dbReference>
<evidence type="ECO:0000313" key="10">
    <source>
        <dbReference type="Proteomes" id="UP000087171"/>
    </source>
</evidence>